<dbReference type="Pfam" id="PF09523">
    <property type="entry name" value="DUF2390"/>
    <property type="match status" value="1"/>
</dbReference>
<sequence>MHNELWQYACRMYALPGVETACLELQATGANVCLALCALWLEHRQVRWSGAGADTLENLANTWAEAVVNPLRALRQGWRADAQRDAALGSIRNEVKRLELEAEHVLLQRLEQATAGWPSGPSADPAWLAWAVADVNARLALREAIAQR</sequence>
<proteinExistence type="predicted"/>
<reference evidence="1 2" key="1">
    <citation type="submission" date="2020-03" db="EMBL/GenBank/DDBJ databases">
        <authorList>
            <person name="Wang L."/>
            <person name="He N."/>
            <person name="Li Y."/>
            <person name="Fang Y."/>
            <person name="Zhang F."/>
        </authorList>
    </citation>
    <scope>NUCLEOTIDE SEQUENCE [LARGE SCALE GENOMIC DNA]</scope>
    <source>
        <strain evidence="2">hsmgli-8</strain>
    </source>
</reference>
<protein>
    <submittedName>
        <fullName evidence="1">TIGR02444 family protein</fullName>
    </submittedName>
</protein>
<dbReference type="RefSeq" id="WP_168083317.1">
    <property type="nucleotide sequence ID" value="NZ_JAAVJI010000003.1"/>
</dbReference>
<dbReference type="NCBIfam" id="TIGR02444">
    <property type="entry name" value="TIGR02444 family protein"/>
    <property type="match status" value="1"/>
</dbReference>
<dbReference type="Proteomes" id="UP000746535">
    <property type="component" value="Unassembled WGS sequence"/>
</dbReference>
<keyword evidence="2" id="KW-1185">Reference proteome</keyword>
<name>A0ABX0YFM4_9PSED</name>
<accession>A0ABX0YFM4</accession>
<comment type="caution">
    <text evidence="1">The sequence shown here is derived from an EMBL/GenBank/DDBJ whole genome shotgun (WGS) entry which is preliminary data.</text>
</comment>
<dbReference type="EMBL" id="JAAVJI010000003">
    <property type="protein sequence ID" value="NJP00828.1"/>
    <property type="molecule type" value="Genomic_DNA"/>
</dbReference>
<evidence type="ECO:0000313" key="2">
    <source>
        <dbReference type="Proteomes" id="UP000746535"/>
    </source>
</evidence>
<dbReference type="InterPro" id="IPR012659">
    <property type="entry name" value="CHP02444"/>
</dbReference>
<evidence type="ECO:0000313" key="1">
    <source>
        <dbReference type="EMBL" id="NJP00828.1"/>
    </source>
</evidence>
<organism evidence="1 2">
    <name type="scientific">Pseudomonas quercus</name>
    <dbReference type="NCBI Taxonomy" id="2722792"/>
    <lineage>
        <taxon>Bacteria</taxon>
        <taxon>Pseudomonadati</taxon>
        <taxon>Pseudomonadota</taxon>
        <taxon>Gammaproteobacteria</taxon>
        <taxon>Pseudomonadales</taxon>
        <taxon>Pseudomonadaceae</taxon>
        <taxon>Pseudomonas</taxon>
    </lineage>
</organism>
<gene>
    <name evidence="1" type="ORF">HBH25_08130</name>
</gene>